<evidence type="ECO:0000256" key="2">
    <source>
        <dbReference type="ARBA" id="ARBA00022741"/>
    </source>
</evidence>
<reference evidence="7" key="1">
    <citation type="journal article" date="2015" name="Nature">
        <title>Complex archaea that bridge the gap between prokaryotes and eukaryotes.</title>
        <authorList>
            <person name="Spang A."/>
            <person name="Saw J.H."/>
            <person name="Jorgensen S.L."/>
            <person name="Zaremba-Niedzwiedzka K."/>
            <person name="Martijn J."/>
            <person name="Lind A.E."/>
            <person name="van Eijk R."/>
            <person name="Schleper C."/>
            <person name="Guy L."/>
            <person name="Ettema T.J."/>
        </authorList>
    </citation>
    <scope>NUCLEOTIDE SEQUENCE</scope>
</reference>
<accession>A0A0F9K4B1</accession>
<dbReference type="AlphaFoldDB" id="A0A0F9K4B1"/>
<evidence type="ECO:0000256" key="5">
    <source>
        <dbReference type="ARBA" id="ARBA00022840"/>
    </source>
</evidence>
<name>A0A0F9K4B1_9ZZZZ</name>
<protein>
    <recommendedName>
        <fullName evidence="6">Helicase ATP-binding domain-containing protein</fullName>
    </recommendedName>
</protein>
<keyword evidence="3" id="KW-0378">Hydrolase</keyword>
<sequence length="476" mass="53633">MTVSIHLDNRYARIEGASEKLLRRLDKLCSYRVQGYQFSPKFKARKWDGREHLLVYRRSWNPSGYYFPVGLLFDVKAHLEKAGVGFELDHTGEVRGEPIRHDWNPEIDLRPYQDEAVQALTQGFMPGVGIMKMPPRSGKTVTAARIIHDLKARALLIVPSRWLLHQGKKSLEWALQHEVGIIGDSEWDVQDVTVATIGTLAARRGGLRPDPERPGKRVRVPPAPEYADLTRRFDLIFVDEVHHLRGKEWHKVPMDFSAHYRIGMSATAFPDHEAEQEKGAIWLKACCGEIKIDIPISRLIEEDWLVRPTIELHTIDEPDLRHLPWSKAMQTAAIDENPYRNARIVEIVDDLVRGRGLKTLVISNRLKQSLLLSKAISAQGIGCRRIVGPTSSEDRERMVAEFVNDGVDVLVGTVFGEGVDLPEAAAVENAEGGRTTPSVVAFTDSGDRLVGTVAKRQAVMNPENTIFSIKRFMGRK</sequence>
<evidence type="ECO:0000256" key="4">
    <source>
        <dbReference type="ARBA" id="ARBA00022806"/>
    </source>
</evidence>
<dbReference type="InterPro" id="IPR049409">
    <property type="entry name" value="UvsW_N"/>
</dbReference>
<dbReference type="GO" id="GO:0005524">
    <property type="term" value="F:ATP binding"/>
    <property type="evidence" value="ECO:0007669"/>
    <property type="project" value="UniProtKB-KW"/>
</dbReference>
<dbReference type="InterPro" id="IPR043129">
    <property type="entry name" value="ATPase_NBD"/>
</dbReference>
<dbReference type="InterPro" id="IPR050615">
    <property type="entry name" value="ATP-dep_DNA_Helicase"/>
</dbReference>
<dbReference type="InterPro" id="IPR006935">
    <property type="entry name" value="Helicase/UvrB_N"/>
</dbReference>
<dbReference type="InterPro" id="IPR027417">
    <property type="entry name" value="P-loop_NTPase"/>
</dbReference>
<dbReference type="Gene3D" id="3.30.780.20">
    <property type="match status" value="1"/>
</dbReference>
<evidence type="ECO:0000259" key="6">
    <source>
        <dbReference type="PROSITE" id="PS51192"/>
    </source>
</evidence>
<dbReference type="GO" id="GO:0003677">
    <property type="term" value="F:DNA binding"/>
    <property type="evidence" value="ECO:0007669"/>
    <property type="project" value="InterPro"/>
</dbReference>
<dbReference type="Pfam" id="PF00012">
    <property type="entry name" value="HSP70"/>
    <property type="match status" value="1"/>
</dbReference>
<evidence type="ECO:0000256" key="1">
    <source>
        <dbReference type="ARBA" id="ARBA00007381"/>
    </source>
</evidence>
<evidence type="ECO:0000256" key="3">
    <source>
        <dbReference type="ARBA" id="ARBA00022801"/>
    </source>
</evidence>
<organism evidence="7">
    <name type="scientific">marine sediment metagenome</name>
    <dbReference type="NCBI Taxonomy" id="412755"/>
    <lineage>
        <taxon>unclassified sequences</taxon>
        <taxon>metagenomes</taxon>
        <taxon>ecological metagenomes</taxon>
    </lineage>
</organism>
<comment type="caution">
    <text evidence="7">The sequence shown here is derived from an EMBL/GenBank/DDBJ whole genome shotgun (WGS) entry which is preliminary data.</text>
</comment>
<proteinExistence type="inferred from homology"/>
<dbReference type="Gene3D" id="3.30.30.30">
    <property type="match status" value="1"/>
</dbReference>
<keyword evidence="5" id="KW-0067">ATP-binding</keyword>
<dbReference type="InterPro" id="IPR014001">
    <property type="entry name" value="Helicase_ATP-bd"/>
</dbReference>
<dbReference type="EMBL" id="LAZR01008749">
    <property type="protein sequence ID" value="KKM76783.1"/>
    <property type="molecule type" value="Genomic_DNA"/>
</dbReference>
<dbReference type="Gene3D" id="3.40.50.300">
    <property type="entry name" value="P-loop containing nucleotide triphosphate hydrolases"/>
    <property type="match status" value="2"/>
</dbReference>
<keyword evidence="2" id="KW-0547">Nucleotide-binding</keyword>
<comment type="similarity">
    <text evidence="1">Belongs to the heat shock protein 70 family.</text>
</comment>
<feature type="non-terminal residue" evidence="7">
    <location>
        <position position="476"/>
    </location>
</feature>
<dbReference type="GO" id="GO:0016787">
    <property type="term" value="F:hydrolase activity"/>
    <property type="evidence" value="ECO:0007669"/>
    <property type="project" value="UniProtKB-KW"/>
</dbReference>
<dbReference type="Pfam" id="PF21241">
    <property type="entry name" value="UvsW_N"/>
    <property type="match status" value="1"/>
</dbReference>
<evidence type="ECO:0000313" key="7">
    <source>
        <dbReference type="EMBL" id="KKM76783.1"/>
    </source>
</evidence>
<dbReference type="GO" id="GO:0004386">
    <property type="term" value="F:helicase activity"/>
    <property type="evidence" value="ECO:0007669"/>
    <property type="project" value="UniProtKB-KW"/>
</dbReference>
<dbReference type="PROSITE" id="PS51192">
    <property type="entry name" value="HELICASE_ATP_BIND_1"/>
    <property type="match status" value="1"/>
</dbReference>
<dbReference type="GO" id="GO:0140662">
    <property type="term" value="F:ATP-dependent protein folding chaperone"/>
    <property type="evidence" value="ECO:0007669"/>
    <property type="project" value="InterPro"/>
</dbReference>
<dbReference type="PANTHER" id="PTHR11274:SF0">
    <property type="entry name" value="GENERAL TRANSCRIPTION AND DNA REPAIR FACTOR IIH HELICASE SUBUNIT XPB"/>
    <property type="match status" value="1"/>
</dbReference>
<dbReference type="SUPFAM" id="SSF52540">
    <property type="entry name" value="P-loop containing nucleoside triphosphate hydrolases"/>
    <property type="match status" value="2"/>
</dbReference>
<feature type="domain" description="Helicase ATP-binding" evidence="6">
    <location>
        <begin position="120"/>
        <end position="286"/>
    </location>
</feature>
<dbReference type="Pfam" id="PF04851">
    <property type="entry name" value="ResIII"/>
    <property type="match status" value="1"/>
</dbReference>
<dbReference type="SUPFAM" id="SSF53067">
    <property type="entry name" value="Actin-like ATPase domain"/>
    <property type="match status" value="1"/>
</dbReference>
<keyword evidence="4" id="KW-0347">Helicase</keyword>
<dbReference type="InterPro" id="IPR049430">
    <property type="entry name" value="UvsW_N_sf"/>
</dbReference>
<dbReference type="PANTHER" id="PTHR11274">
    <property type="entry name" value="RAD25/XP-B DNA REPAIR HELICASE"/>
    <property type="match status" value="1"/>
</dbReference>
<dbReference type="FunFam" id="3.30.420.40:FF:000028">
    <property type="entry name" value="heat shock 70 kDa protein-like"/>
    <property type="match status" value="1"/>
</dbReference>
<dbReference type="InterPro" id="IPR013126">
    <property type="entry name" value="Hsp_70_fam"/>
</dbReference>
<dbReference type="PRINTS" id="PR00301">
    <property type="entry name" value="HEATSHOCK70"/>
</dbReference>
<dbReference type="SMART" id="SM00487">
    <property type="entry name" value="DEXDc"/>
    <property type="match status" value="1"/>
</dbReference>
<gene>
    <name evidence="7" type="ORF">LCGC14_1376630</name>
</gene>